<feature type="compositionally biased region" description="Basic and acidic residues" evidence="1">
    <location>
        <begin position="31"/>
        <end position="55"/>
    </location>
</feature>
<accession>A0AAP0P1G7</accession>
<feature type="compositionally biased region" description="Basic and acidic residues" evidence="1">
    <location>
        <begin position="80"/>
        <end position="101"/>
    </location>
</feature>
<keyword evidence="3" id="KW-1185">Reference proteome</keyword>
<evidence type="ECO:0000313" key="2">
    <source>
        <dbReference type="EMBL" id="KAK9125395.1"/>
    </source>
</evidence>
<dbReference type="Proteomes" id="UP001419268">
    <property type="component" value="Unassembled WGS sequence"/>
</dbReference>
<proteinExistence type="predicted"/>
<feature type="compositionally biased region" description="Basic residues" evidence="1">
    <location>
        <begin position="64"/>
        <end position="79"/>
    </location>
</feature>
<reference evidence="2 3" key="1">
    <citation type="submission" date="2024-01" db="EMBL/GenBank/DDBJ databases">
        <title>Genome assemblies of Stephania.</title>
        <authorList>
            <person name="Yang L."/>
        </authorList>
    </citation>
    <scope>NUCLEOTIDE SEQUENCE [LARGE SCALE GENOMIC DNA]</scope>
    <source>
        <strain evidence="2">JXDWG</strain>
        <tissue evidence="2">Leaf</tissue>
    </source>
</reference>
<protein>
    <submittedName>
        <fullName evidence="2">Uncharacterized protein</fullName>
    </submittedName>
</protein>
<feature type="region of interest" description="Disordered" evidence="1">
    <location>
        <begin position="18"/>
        <end position="116"/>
    </location>
</feature>
<organism evidence="2 3">
    <name type="scientific">Stephania cephalantha</name>
    <dbReference type="NCBI Taxonomy" id="152367"/>
    <lineage>
        <taxon>Eukaryota</taxon>
        <taxon>Viridiplantae</taxon>
        <taxon>Streptophyta</taxon>
        <taxon>Embryophyta</taxon>
        <taxon>Tracheophyta</taxon>
        <taxon>Spermatophyta</taxon>
        <taxon>Magnoliopsida</taxon>
        <taxon>Ranunculales</taxon>
        <taxon>Menispermaceae</taxon>
        <taxon>Menispermoideae</taxon>
        <taxon>Cissampelideae</taxon>
        <taxon>Stephania</taxon>
    </lineage>
</organism>
<dbReference type="EMBL" id="JBBNAG010000006">
    <property type="protein sequence ID" value="KAK9125395.1"/>
    <property type="molecule type" value="Genomic_DNA"/>
</dbReference>
<evidence type="ECO:0000313" key="3">
    <source>
        <dbReference type="Proteomes" id="UP001419268"/>
    </source>
</evidence>
<comment type="caution">
    <text evidence="2">The sequence shown here is derived from an EMBL/GenBank/DDBJ whole genome shotgun (WGS) entry which is preliminary data.</text>
</comment>
<name>A0AAP0P1G7_9MAGN</name>
<dbReference type="AlphaFoldDB" id="A0AAP0P1G7"/>
<evidence type="ECO:0000256" key="1">
    <source>
        <dbReference type="SAM" id="MobiDB-lite"/>
    </source>
</evidence>
<gene>
    <name evidence="2" type="ORF">Scep_014241</name>
</gene>
<sequence length="116" mass="12485">MFMSKALSAKSTMIVFEGAKHRGTGSSAGGDHARTEEREGGRPSHVDRRTQREEVEAAEEGFAKRGRRRDTKRGARRSAARGEARRSGGDQRRSGDLRGECGNDGGGAPVVSAEEK</sequence>